<protein>
    <submittedName>
        <fullName evidence="2">Uncharacterized protein</fullName>
    </submittedName>
</protein>
<evidence type="ECO:0000256" key="1">
    <source>
        <dbReference type="SAM" id="SignalP"/>
    </source>
</evidence>
<feature type="signal peptide" evidence="1">
    <location>
        <begin position="1"/>
        <end position="16"/>
    </location>
</feature>
<evidence type="ECO:0000313" key="2">
    <source>
        <dbReference type="EMBL" id="KAF2447892.1"/>
    </source>
</evidence>
<name>A0A9P4UG43_9PLEO</name>
<dbReference type="OrthoDB" id="3706179at2759"/>
<proteinExistence type="predicted"/>
<comment type="caution">
    <text evidence="2">The sequence shown here is derived from an EMBL/GenBank/DDBJ whole genome shotgun (WGS) entry which is preliminary data.</text>
</comment>
<sequence length="117" mass="13179">MRLFVPLAMAVCVAFAAPIGDAPPPDNTPLCGYVRMEEDAWWSVGLQTHGRCESIWENETALIYRIDREGCGCAFFRDEDACKGQGDLVLHRGPKLEESRFMEEEKPTWALCQQIEG</sequence>
<organism evidence="2 3">
    <name type="scientific">Karstenula rhodostoma CBS 690.94</name>
    <dbReference type="NCBI Taxonomy" id="1392251"/>
    <lineage>
        <taxon>Eukaryota</taxon>
        <taxon>Fungi</taxon>
        <taxon>Dikarya</taxon>
        <taxon>Ascomycota</taxon>
        <taxon>Pezizomycotina</taxon>
        <taxon>Dothideomycetes</taxon>
        <taxon>Pleosporomycetidae</taxon>
        <taxon>Pleosporales</taxon>
        <taxon>Massarineae</taxon>
        <taxon>Didymosphaeriaceae</taxon>
        <taxon>Karstenula</taxon>
    </lineage>
</organism>
<gene>
    <name evidence="2" type="ORF">P171DRAFT_482596</name>
</gene>
<dbReference type="EMBL" id="MU001496">
    <property type="protein sequence ID" value="KAF2447892.1"/>
    <property type="molecule type" value="Genomic_DNA"/>
</dbReference>
<reference evidence="2" key="1">
    <citation type="journal article" date="2020" name="Stud. Mycol.">
        <title>101 Dothideomycetes genomes: a test case for predicting lifestyles and emergence of pathogens.</title>
        <authorList>
            <person name="Haridas S."/>
            <person name="Albert R."/>
            <person name="Binder M."/>
            <person name="Bloem J."/>
            <person name="Labutti K."/>
            <person name="Salamov A."/>
            <person name="Andreopoulos B."/>
            <person name="Baker S."/>
            <person name="Barry K."/>
            <person name="Bills G."/>
            <person name="Bluhm B."/>
            <person name="Cannon C."/>
            <person name="Castanera R."/>
            <person name="Culley D."/>
            <person name="Daum C."/>
            <person name="Ezra D."/>
            <person name="Gonzalez J."/>
            <person name="Henrissat B."/>
            <person name="Kuo A."/>
            <person name="Liang C."/>
            <person name="Lipzen A."/>
            <person name="Lutzoni F."/>
            <person name="Magnuson J."/>
            <person name="Mondo S."/>
            <person name="Nolan M."/>
            <person name="Ohm R."/>
            <person name="Pangilinan J."/>
            <person name="Park H.-J."/>
            <person name="Ramirez L."/>
            <person name="Alfaro M."/>
            <person name="Sun H."/>
            <person name="Tritt A."/>
            <person name="Yoshinaga Y."/>
            <person name="Zwiers L.-H."/>
            <person name="Turgeon B."/>
            <person name="Goodwin S."/>
            <person name="Spatafora J."/>
            <person name="Crous P."/>
            <person name="Grigoriev I."/>
        </authorList>
    </citation>
    <scope>NUCLEOTIDE SEQUENCE</scope>
    <source>
        <strain evidence="2">CBS 690.94</strain>
    </source>
</reference>
<dbReference type="AlphaFoldDB" id="A0A9P4UG43"/>
<keyword evidence="1" id="KW-0732">Signal</keyword>
<dbReference type="Proteomes" id="UP000799764">
    <property type="component" value="Unassembled WGS sequence"/>
</dbReference>
<accession>A0A9P4UG43</accession>
<feature type="chain" id="PRO_5040245931" evidence="1">
    <location>
        <begin position="17"/>
        <end position="117"/>
    </location>
</feature>
<evidence type="ECO:0000313" key="3">
    <source>
        <dbReference type="Proteomes" id="UP000799764"/>
    </source>
</evidence>
<keyword evidence="3" id="KW-1185">Reference proteome</keyword>